<dbReference type="EMBL" id="CABPRJ010000997">
    <property type="protein sequence ID" value="VVC34521.1"/>
    <property type="molecule type" value="Genomic_DNA"/>
</dbReference>
<keyword evidence="3" id="KW-1185">Reference proteome</keyword>
<reference evidence="2 3" key="1">
    <citation type="submission" date="2019-08" db="EMBL/GenBank/DDBJ databases">
        <authorList>
            <person name="Alioto T."/>
            <person name="Alioto T."/>
            <person name="Gomez Garrido J."/>
        </authorList>
    </citation>
    <scope>NUCLEOTIDE SEQUENCE [LARGE SCALE GENOMIC DNA]</scope>
</reference>
<organism evidence="2 3">
    <name type="scientific">Cinara cedri</name>
    <dbReference type="NCBI Taxonomy" id="506608"/>
    <lineage>
        <taxon>Eukaryota</taxon>
        <taxon>Metazoa</taxon>
        <taxon>Ecdysozoa</taxon>
        <taxon>Arthropoda</taxon>
        <taxon>Hexapoda</taxon>
        <taxon>Insecta</taxon>
        <taxon>Pterygota</taxon>
        <taxon>Neoptera</taxon>
        <taxon>Paraneoptera</taxon>
        <taxon>Hemiptera</taxon>
        <taxon>Sternorrhyncha</taxon>
        <taxon>Aphidomorpha</taxon>
        <taxon>Aphidoidea</taxon>
        <taxon>Aphididae</taxon>
        <taxon>Lachninae</taxon>
        <taxon>Cinara</taxon>
    </lineage>
</organism>
<evidence type="ECO:0000256" key="1">
    <source>
        <dbReference type="SAM" id="MobiDB-lite"/>
    </source>
</evidence>
<protein>
    <submittedName>
        <fullName evidence="2">Uncharacterized protein</fullName>
    </submittedName>
</protein>
<proteinExistence type="predicted"/>
<accession>A0A5E4MUI8</accession>
<dbReference type="Proteomes" id="UP000325440">
    <property type="component" value="Unassembled WGS sequence"/>
</dbReference>
<feature type="region of interest" description="Disordered" evidence="1">
    <location>
        <begin position="32"/>
        <end position="52"/>
    </location>
</feature>
<evidence type="ECO:0000313" key="3">
    <source>
        <dbReference type="Proteomes" id="UP000325440"/>
    </source>
</evidence>
<name>A0A5E4MUI8_9HEMI</name>
<dbReference type="AlphaFoldDB" id="A0A5E4MUI8"/>
<evidence type="ECO:0000313" key="2">
    <source>
        <dbReference type="EMBL" id="VVC34521.1"/>
    </source>
</evidence>
<gene>
    <name evidence="2" type="ORF">CINCED_3A025521</name>
</gene>
<sequence length="52" mass="5952">METHREETERTSKEAMDRWYTTGLREIRDIKLGRQGTKSRRVEGGVGGGKNS</sequence>